<evidence type="ECO:0000256" key="2">
    <source>
        <dbReference type="ARBA" id="ARBA00022617"/>
    </source>
</evidence>
<dbReference type="CDD" id="cd00454">
    <property type="entry name" value="TrHb1_N"/>
    <property type="match status" value="1"/>
</dbReference>
<dbReference type="InterPro" id="IPR001486">
    <property type="entry name" value="Hemoglobin_trunc"/>
</dbReference>
<proteinExistence type="predicted"/>
<evidence type="ECO:0000313" key="7">
    <source>
        <dbReference type="Proteomes" id="UP001430360"/>
    </source>
</evidence>
<keyword evidence="2" id="KW-0349">Heme</keyword>
<protein>
    <submittedName>
        <fullName evidence="6">Group 1 truncated hemoglobin</fullName>
    </submittedName>
</protein>
<comment type="caution">
    <text evidence="6">The sequence shown here is derived from an EMBL/GenBank/DDBJ whole genome shotgun (WGS) entry which is preliminary data.</text>
</comment>
<dbReference type="Proteomes" id="UP001430360">
    <property type="component" value="Unassembled WGS sequence"/>
</dbReference>
<keyword evidence="4" id="KW-0408">Iron</keyword>
<dbReference type="Gene3D" id="1.10.490.10">
    <property type="entry name" value="Globins"/>
    <property type="match status" value="1"/>
</dbReference>
<sequence>MAGAGHIRTLLVAAVLAVGISACATRSDSPAPAPVDDAVYRALGGQTGIEGIVDDLLDVVVEDERINFQFALANIVRLRGMLILQFCSVSGGPCRYDGLSMEEAHAGRGITTAQFNALVENLILVMERRGVPVATQNRLLRRLAPMHGDVVGP</sequence>
<keyword evidence="7" id="KW-1185">Reference proteome</keyword>
<feature type="chain" id="PRO_5045050976" evidence="5">
    <location>
        <begin position="25"/>
        <end position="153"/>
    </location>
</feature>
<gene>
    <name evidence="6" type="ORF">LTT95_12535</name>
</gene>
<keyword evidence="5" id="KW-0732">Signal</keyword>
<keyword evidence="1" id="KW-0813">Transport</keyword>
<dbReference type="EMBL" id="JAJQKU010000004">
    <property type="protein sequence ID" value="MCD9097765.1"/>
    <property type="molecule type" value="Genomic_DNA"/>
</dbReference>
<dbReference type="RefSeq" id="WP_232136890.1">
    <property type="nucleotide sequence ID" value="NZ_CP089507.1"/>
</dbReference>
<evidence type="ECO:0000256" key="3">
    <source>
        <dbReference type="ARBA" id="ARBA00022723"/>
    </source>
</evidence>
<reference evidence="6" key="2">
    <citation type="journal article" date="2022" name="Syst. Appl. Microbiol.">
        <title>Physiological and genomic characterisation of Luteimonas fraxinea sp. nov., a bacterial species associated with trees tolerant to ash dieback.</title>
        <authorList>
            <person name="Ulrich K."/>
            <person name="Becker R."/>
            <person name="Behrendt U."/>
            <person name="Kube M."/>
            <person name="Schneck V."/>
            <person name="Ulrich A."/>
        </authorList>
    </citation>
    <scope>NUCLEOTIDE SEQUENCE</scope>
    <source>
        <strain evidence="6">A1P009</strain>
    </source>
</reference>
<reference evidence="6" key="1">
    <citation type="submission" date="2021-12" db="EMBL/GenBank/DDBJ databases">
        <authorList>
            <person name="Ulrich A."/>
        </authorList>
    </citation>
    <scope>NUCLEOTIDE SEQUENCE</scope>
    <source>
        <strain evidence="6">A1P009</strain>
    </source>
</reference>
<dbReference type="InterPro" id="IPR009050">
    <property type="entry name" value="Globin-like_sf"/>
</dbReference>
<keyword evidence="3" id="KW-0479">Metal-binding</keyword>
<dbReference type="Pfam" id="PF01152">
    <property type="entry name" value="Bac_globin"/>
    <property type="match status" value="1"/>
</dbReference>
<dbReference type="InterPro" id="IPR012292">
    <property type="entry name" value="Globin/Proto"/>
</dbReference>
<name>A0ABS8UGZ9_9GAMM</name>
<evidence type="ECO:0000256" key="5">
    <source>
        <dbReference type="SAM" id="SignalP"/>
    </source>
</evidence>
<evidence type="ECO:0000256" key="1">
    <source>
        <dbReference type="ARBA" id="ARBA00022448"/>
    </source>
</evidence>
<accession>A0ABS8UGZ9</accession>
<evidence type="ECO:0000256" key="4">
    <source>
        <dbReference type="ARBA" id="ARBA00023004"/>
    </source>
</evidence>
<evidence type="ECO:0000313" key="6">
    <source>
        <dbReference type="EMBL" id="MCD9097765.1"/>
    </source>
</evidence>
<dbReference type="SUPFAM" id="SSF46458">
    <property type="entry name" value="Globin-like"/>
    <property type="match status" value="1"/>
</dbReference>
<feature type="signal peptide" evidence="5">
    <location>
        <begin position="1"/>
        <end position="24"/>
    </location>
</feature>
<organism evidence="6 7">
    <name type="scientific">Luteimonas fraxinea</name>
    <dbReference type="NCBI Taxonomy" id="2901869"/>
    <lineage>
        <taxon>Bacteria</taxon>
        <taxon>Pseudomonadati</taxon>
        <taxon>Pseudomonadota</taxon>
        <taxon>Gammaproteobacteria</taxon>
        <taxon>Lysobacterales</taxon>
        <taxon>Lysobacteraceae</taxon>
        <taxon>Luteimonas</taxon>
    </lineage>
</organism>